<dbReference type="RefSeq" id="WP_163699145.1">
    <property type="nucleotide sequence ID" value="NZ_AP022595.1"/>
</dbReference>
<protein>
    <submittedName>
        <fullName evidence="2">Cell motility protein</fullName>
    </submittedName>
</protein>
<dbReference type="Pfam" id="PF00934">
    <property type="entry name" value="PE"/>
    <property type="match status" value="1"/>
</dbReference>
<proteinExistence type="predicted"/>
<feature type="domain" description="PE" evidence="1">
    <location>
        <begin position="3"/>
        <end position="91"/>
    </location>
</feature>
<dbReference type="InterPro" id="IPR000084">
    <property type="entry name" value="PE-PGRS_N"/>
</dbReference>
<name>A0A7I7SUR0_9MYCO</name>
<sequence>MTLNVVPEGLSAASAAVEALSARLAATHAAAAPLISSVLPPAADAVSVQAALACATKGSEHTVAAADGVVELGRAGTGVAQSAASYAAGDALAAVSYGGQGVS</sequence>
<dbReference type="SUPFAM" id="SSF140459">
    <property type="entry name" value="PE/PPE dimer-like"/>
    <property type="match status" value="1"/>
</dbReference>
<dbReference type="KEGG" id="msar:MSAR_36740"/>
<dbReference type="AlphaFoldDB" id="A0A7I7SUR0"/>
<keyword evidence="3" id="KW-1185">Reference proteome</keyword>
<accession>A0A7I7SUR0</accession>
<gene>
    <name evidence="2" type="ORF">MSAR_36740</name>
</gene>
<dbReference type="Proteomes" id="UP000466445">
    <property type="component" value="Chromosome"/>
</dbReference>
<dbReference type="EMBL" id="AP022595">
    <property type="protein sequence ID" value="BBY60538.1"/>
    <property type="molecule type" value="Genomic_DNA"/>
</dbReference>
<dbReference type="InterPro" id="IPR038332">
    <property type="entry name" value="PPE_sf"/>
</dbReference>
<organism evidence="2 3">
    <name type="scientific">Mycolicibacterium sarraceniae</name>
    <dbReference type="NCBI Taxonomy" id="1534348"/>
    <lineage>
        <taxon>Bacteria</taxon>
        <taxon>Bacillati</taxon>
        <taxon>Actinomycetota</taxon>
        <taxon>Actinomycetes</taxon>
        <taxon>Mycobacteriales</taxon>
        <taxon>Mycobacteriaceae</taxon>
        <taxon>Mycolicibacterium</taxon>
    </lineage>
</organism>
<reference evidence="2 3" key="1">
    <citation type="journal article" date="2019" name="Emerg. Microbes Infect.">
        <title>Comprehensive subspecies identification of 175 nontuberculous mycobacteria species based on 7547 genomic profiles.</title>
        <authorList>
            <person name="Matsumoto Y."/>
            <person name="Kinjo T."/>
            <person name="Motooka D."/>
            <person name="Nabeya D."/>
            <person name="Jung N."/>
            <person name="Uechi K."/>
            <person name="Horii T."/>
            <person name="Iida T."/>
            <person name="Fujita J."/>
            <person name="Nakamura S."/>
        </authorList>
    </citation>
    <scope>NUCLEOTIDE SEQUENCE [LARGE SCALE GENOMIC DNA]</scope>
    <source>
        <strain evidence="2 3">JCM 30395</strain>
    </source>
</reference>
<evidence type="ECO:0000313" key="3">
    <source>
        <dbReference type="Proteomes" id="UP000466445"/>
    </source>
</evidence>
<dbReference type="Gene3D" id="1.10.287.850">
    <property type="entry name" value="HP0062-like domain"/>
    <property type="match status" value="1"/>
</dbReference>
<evidence type="ECO:0000259" key="1">
    <source>
        <dbReference type="Pfam" id="PF00934"/>
    </source>
</evidence>
<evidence type="ECO:0000313" key="2">
    <source>
        <dbReference type="EMBL" id="BBY60538.1"/>
    </source>
</evidence>